<evidence type="ECO:0000256" key="1">
    <source>
        <dbReference type="SAM" id="MobiDB-lite"/>
    </source>
</evidence>
<gene>
    <name evidence="2" type="ORF">DXX94_10295</name>
</gene>
<feature type="compositionally biased region" description="Polar residues" evidence="1">
    <location>
        <begin position="112"/>
        <end position="121"/>
    </location>
</feature>
<organism evidence="2 3">
    <name type="scientific">Thalassotalea euphylliae</name>
    <dbReference type="NCBI Taxonomy" id="1655234"/>
    <lineage>
        <taxon>Bacteria</taxon>
        <taxon>Pseudomonadati</taxon>
        <taxon>Pseudomonadota</taxon>
        <taxon>Gammaproteobacteria</taxon>
        <taxon>Alteromonadales</taxon>
        <taxon>Colwelliaceae</taxon>
        <taxon>Thalassotalea</taxon>
    </lineage>
</organism>
<protein>
    <submittedName>
        <fullName evidence="2">Uncharacterized protein</fullName>
    </submittedName>
</protein>
<proteinExistence type="predicted"/>
<dbReference type="AlphaFoldDB" id="A0A3E0U525"/>
<comment type="caution">
    <text evidence="2">The sequence shown here is derived from an EMBL/GenBank/DDBJ whole genome shotgun (WGS) entry which is preliminary data.</text>
</comment>
<dbReference type="Proteomes" id="UP000256899">
    <property type="component" value="Unassembled WGS sequence"/>
</dbReference>
<dbReference type="RefSeq" id="WP_116015639.1">
    <property type="nucleotide sequence ID" value="NZ_QUOT01000001.1"/>
</dbReference>
<name>A0A3E0U525_9GAMM</name>
<accession>A0A3E0U525</accession>
<sequence>MSKSSNNPILATLTCDCCGGTAYVKKRVNSKNYYIHCKKHGLEQRSGPLLQAKLAELVSGKSETVSEITESLSEATSDIEANLSEPAKHEWTPEVTQTIEVEEPSRDEPIQPDSNEPQSSGFGIKKTLGVLGFVGFTLATLKAAAKAATGN</sequence>
<evidence type="ECO:0000313" key="3">
    <source>
        <dbReference type="Proteomes" id="UP000256899"/>
    </source>
</evidence>
<keyword evidence="3" id="KW-1185">Reference proteome</keyword>
<reference evidence="3" key="1">
    <citation type="submission" date="2018-08" db="EMBL/GenBank/DDBJ databases">
        <title>Thalassotalea euphylliae genome.</title>
        <authorList>
            <person name="Summers S."/>
            <person name="Rice S.A."/>
            <person name="Freckelton M.L."/>
            <person name="Nedved B.T."/>
            <person name="Hadfield M.G."/>
        </authorList>
    </citation>
    <scope>NUCLEOTIDE SEQUENCE [LARGE SCALE GENOMIC DNA]</scope>
    <source>
        <strain evidence="3">H3</strain>
    </source>
</reference>
<feature type="region of interest" description="Disordered" evidence="1">
    <location>
        <begin position="101"/>
        <end position="122"/>
    </location>
</feature>
<evidence type="ECO:0000313" key="2">
    <source>
        <dbReference type="EMBL" id="REL31072.1"/>
    </source>
</evidence>
<dbReference type="EMBL" id="QUOT01000001">
    <property type="protein sequence ID" value="REL31072.1"/>
    <property type="molecule type" value="Genomic_DNA"/>
</dbReference>